<name>A0A285FXY8_9FIRM</name>
<dbReference type="InterPro" id="IPR017853">
    <property type="entry name" value="GH"/>
</dbReference>
<protein>
    <submittedName>
        <fullName evidence="9">Glycosyl hydrolase family 26</fullName>
    </submittedName>
</protein>
<feature type="binding site" evidence="5">
    <location>
        <position position="162"/>
    </location>
    <ligand>
        <name>substrate</name>
    </ligand>
</feature>
<evidence type="ECO:0000256" key="4">
    <source>
        <dbReference type="PIRSR" id="PIRSR018168-1"/>
    </source>
</evidence>
<feature type="active site" description="Nucleophile" evidence="4 7">
    <location>
        <position position="261"/>
    </location>
</feature>
<dbReference type="GO" id="GO:0016985">
    <property type="term" value="F:mannan endo-1,4-beta-mannosidase activity"/>
    <property type="evidence" value="ECO:0007669"/>
    <property type="project" value="InterPro"/>
</dbReference>
<evidence type="ECO:0000256" key="1">
    <source>
        <dbReference type="ARBA" id="ARBA00007754"/>
    </source>
</evidence>
<evidence type="ECO:0000256" key="5">
    <source>
        <dbReference type="PIRSR" id="PIRSR018168-2"/>
    </source>
</evidence>
<dbReference type="PIRSF" id="PIRSF018168">
    <property type="entry name" value="Mannan-1_4-beta-mannosidase"/>
    <property type="match status" value="1"/>
</dbReference>
<feature type="binding site" evidence="5">
    <location>
        <position position="229"/>
    </location>
    <ligand>
        <name>substrate</name>
    </ligand>
</feature>
<reference evidence="10" key="1">
    <citation type="submission" date="2017-09" db="EMBL/GenBank/DDBJ databases">
        <authorList>
            <person name="Varghese N."/>
            <person name="Submissions S."/>
        </authorList>
    </citation>
    <scope>NUCLEOTIDE SEQUENCE [LARGE SCALE GENOMIC DNA]</scope>
    <source>
        <strain evidence="10">MSL47</strain>
    </source>
</reference>
<dbReference type="PROSITE" id="PS51764">
    <property type="entry name" value="GH26"/>
    <property type="match status" value="1"/>
</dbReference>
<feature type="active site" description="Proton donor" evidence="4 7">
    <location>
        <position position="157"/>
    </location>
</feature>
<gene>
    <name evidence="9" type="ORF">SAMN06265827_10375</name>
</gene>
<proteinExistence type="inferred from homology"/>
<dbReference type="InterPro" id="IPR000805">
    <property type="entry name" value="Glyco_hydro_26"/>
</dbReference>
<comment type="similarity">
    <text evidence="1 7">Belongs to the glycosyl hydrolase 26 family.</text>
</comment>
<keyword evidence="3 7" id="KW-0326">Glycosidase</keyword>
<keyword evidence="2 7" id="KW-0378">Hydrolase</keyword>
<feature type="binding site" evidence="5">
    <location>
        <position position="96"/>
    </location>
    <ligand>
        <name>substrate</name>
    </ligand>
</feature>
<evidence type="ECO:0000256" key="6">
    <source>
        <dbReference type="PIRSR" id="PIRSR018168-3"/>
    </source>
</evidence>
<dbReference type="EMBL" id="OBDZ01000003">
    <property type="protein sequence ID" value="SNY15664.1"/>
    <property type="molecule type" value="Genomic_DNA"/>
</dbReference>
<feature type="site" description="Plays an important role in maintaining the position of the catalytic nucleophile" evidence="6">
    <location>
        <position position="156"/>
    </location>
</feature>
<dbReference type="RefSeq" id="WP_097016547.1">
    <property type="nucleotide sequence ID" value="NZ_OBDZ01000003.1"/>
</dbReference>
<organism evidence="9 10">
    <name type="scientific">Orenia metallireducens</name>
    <dbReference type="NCBI Taxonomy" id="1413210"/>
    <lineage>
        <taxon>Bacteria</taxon>
        <taxon>Bacillati</taxon>
        <taxon>Bacillota</taxon>
        <taxon>Clostridia</taxon>
        <taxon>Halanaerobiales</taxon>
        <taxon>Halobacteroidaceae</taxon>
        <taxon>Orenia</taxon>
    </lineage>
</organism>
<dbReference type="PANTHER" id="PTHR40079:SF4">
    <property type="entry name" value="GH26 DOMAIN-CONTAINING PROTEIN-RELATED"/>
    <property type="match status" value="1"/>
</dbReference>
<feature type="domain" description="GH26" evidence="8">
    <location>
        <begin position="15"/>
        <end position="336"/>
    </location>
</feature>
<dbReference type="PRINTS" id="PR00739">
    <property type="entry name" value="GLHYDRLASE26"/>
</dbReference>
<dbReference type="GO" id="GO:0006080">
    <property type="term" value="P:substituted mannan metabolic process"/>
    <property type="evidence" value="ECO:0007669"/>
    <property type="project" value="InterPro"/>
</dbReference>
<accession>A0A285FXY8</accession>
<evidence type="ECO:0000256" key="2">
    <source>
        <dbReference type="ARBA" id="ARBA00022801"/>
    </source>
</evidence>
<dbReference type="InterPro" id="IPR022790">
    <property type="entry name" value="GH26_dom"/>
</dbReference>
<evidence type="ECO:0000256" key="7">
    <source>
        <dbReference type="PROSITE-ProRule" id="PRU01100"/>
    </source>
</evidence>
<dbReference type="PANTHER" id="PTHR40079">
    <property type="entry name" value="MANNAN ENDO-1,4-BETA-MANNOSIDASE E-RELATED"/>
    <property type="match status" value="1"/>
</dbReference>
<dbReference type="Pfam" id="PF02156">
    <property type="entry name" value="Glyco_hydro_26"/>
    <property type="match status" value="1"/>
</dbReference>
<dbReference type="OrthoDB" id="9802773at2"/>
<dbReference type="Proteomes" id="UP000219573">
    <property type="component" value="Unassembled WGS sequence"/>
</dbReference>
<dbReference type="Gene3D" id="3.20.20.80">
    <property type="entry name" value="Glycosidases"/>
    <property type="match status" value="1"/>
</dbReference>
<evidence type="ECO:0000259" key="8">
    <source>
        <dbReference type="PROSITE" id="PS51764"/>
    </source>
</evidence>
<dbReference type="AlphaFoldDB" id="A0A285FXY8"/>
<evidence type="ECO:0000313" key="9">
    <source>
        <dbReference type="EMBL" id="SNY15664.1"/>
    </source>
</evidence>
<evidence type="ECO:0000313" key="10">
    <source>
        <dbReference type="Proteomes" id="UP000219573"/>
    </source>
</evidence>
<dbReference type="InterPro" id="IPR016714">
    <property type="entry name" value="MANB/E"/>
</dbReference>
<sequence>MVNAKLITVDCNLTAETKSLYKYLQNINENQILFGHQNTTTQGMTINKLDGTQSDCYDTIGDYPAVYGWDFVDGWDFAEHVTKAYERGGINTFSDHMFNFVTAKDFYDTTKAVAEILPGGSKHQEYKQYLDRTSNFFKSLKGKDGKLVPIIYRPFHENNGSWFWWGADFCTVEEYKAIFRFTVEYLRDEKKTHNLLYAYSPNGHFDGVEDYLERYPGDDYIDVIGMDSYGFDLEWQSKLMNDLEIIVQIAQNRGKVAALTEVGIADSMKAIGEEKRDNWYMDLLEAIKSNQQARQIKFLLVWRNGAPDHFWVPYGEHEMKADFIKFYQDRATVFNGDLDFERVYKN</sequence>
<keyword evidence="10" id="KW-1185">Reference proteome</keyword>
<dbReference type="SUPFAM" id="SSF51445">
    <property type="entry name" value="(Trans)glycosidases"/>
    <property type="match status" value="1"/>
</dbReference>
<evidence type="ECO:0000256" key="3">
    <source>
        <dbReference type="ARBA" id="ARBA00023295"/>
    </source>
</evidence>